<feature type="region of interest" description="Disordered" evidence="1">
    <location>
        <begin position="542"/>
        <end position="572"/>
    </location>
</feature>
<dbReference type="PANTHER" id="PTHR15000:SF1">
    <property type="entry name" value="ERYTHROID DIFFERENTIATION-RELATED FACTOR 1"/>
    <property type="match status" value="1"/>
</dbReference>
<dbReference type="EMBL" id="BLXT01001278">
    <property type="protein sequence ID" value="GFN84148.1"/>
    <property type="molecule type" value="Genomic_DNA"/>
</dbReference>
<evidence type="ECO:0000259" key="2">
    <source>
        <dbReference type="Pfam" id="PF23788"/>
    </source>
</evidence>
<dbReference type="Proteomes" id="UP000735302">
    <property type="component" value="Unassembled WGS sequence"/>
</dbReference>
<sequence length="1103" mass="126017">VNMAHSYQDLVGQVDVISSSKNIKALLKMPYSPSPQISIMVHKLCNTLLLEEFDVYKHLIRKQAEESSWLSSYFYEVIAKEDQEKHFKFLDGSPASRDSFVNNMYMNLIRHSFAASGSEDLCAVVPAPGDDAQHVDAFRDSSEDLKGFHHETLWKFQDISMLIDSDLPIFGGGSARRPCISLRLRDSRSPPINILTGLDYWLDNLMSNVPEVAMCYHINGFVQKYEVIKTEDIPNLENSNFDPNEVLDIARNIMSFIKCNAAVEGHTYWLYKSENDEMVKLYDLTNLCKDKIVTGENPFTVPVGLLCHRVARNLKFSGQRRNADSRAMFENCIRLLDDSKYCQECADSHFHLSDMWVPDKSINDLWQEKGKISDPPVDLYDEHDTDSDDGPQGEEKSSTPCPESAENECTIRSKSSCESPQDKEAKSCVALKELVVRGMVKKRAWQTVQANRIAGTTDQRCREALSHIRKGLNIIDRDLAREKSENDIEGQQQKSPTNVIPLPYVPLNISTKDNYKKTGSSQKMEGEPKMCKPWEAIPLPCKMKSEGKESEASKSTDRETATASNTKSSTNWETKAAPVEECAYSTNTINESSLKKSWYSRAKFQLLRKAAIAYYVLAKEFCEINKYGHTLRHLRYAMHCYEALELLNSDHRSFNHSSPDSELYMMLLYLAAQARAFMRNNLSGEQQDFDELGEEEAAILHSAQAVLATPKMSWIYEWSPNAQANLLTAVELYEKILKLPAIEKRPKSFQATMKKEYAGCLMNLGIVQLDICKEKILNKAKEKLEKAVKIFDAVGERNAAAHNCCNVAYAYNLAAAAIHNYNQDGVILPPKEKEYLLKFIEWTEKCARHYERGEKMDKSREIAYQSIRMQYQQMANQYFFKSEENVTEDEIESIREYLQKSLKYCFLDSQGPFLRSSRSIAASNNIKLAKTYEVEFNRCKNPVRKKHLRQKISEHLQKSLDLYKQLDWPKSLISTTFVWASTLLKDACTDSATVAVKRKPLRNVLSLMCDIRPAVEAVYLGEEGDEECPNPLFKTNKEVLETILAFINNSFSSILRIDKSNKVVKDLYKRSLRITTVKDLHQVYLQLIQFLEELKTALESDCI</sequence>
<feature type="compositionally biased region" description="Low complexity" evidence="1">
    <location>
        <begin position="561"/>
        <end position="571"/>
    </location>
</feature>
<feature type="compositionally biased region" description="Acidic residues" evidence="1">
    <location>
        <begin position="379"/>
        <end position="392"/>
    </location>
</feature>
<accession>A0AAV3YMA4</accession>
<dbReference type="AlphaFoldDB" id="A0AAV3YMA4"/>
<keyword evidence="4" id="KW-1185">Reference proteome</keyword>
<feature type="region of interest" description="Disordered" evidence="1">
    <location>
        <begin position="373"/>
        <end position="407"/>
    </location>
</feature>
<protein>
    <submittedName>
        <fullName evidence="3">Erythroid differentiation-related factor 1-like</fullName>
    </submittedName>
</protein>
<feature type="domain" description="EDRF1 N-terminal" evidence="2">
    <location>
        <begin position="3"/>
        <end position="85"/>
    </location>
</feature>
<dbReference type="GO" id="GO:0045893">
    <property type="term" value="P:positive regulation of DNA-templated transcription"/>
    <property type="evidence" value="ECO:0007669"/>
    <property type="project" value="TreeGrafter"/>
</dbReference>
<dbReference type="PANTHER" id="PTHR15000">
    <property type="entry name" value="ERYTHROID DIFFERENTIATION-RELATED FACTOR 1"/>
    <property type="match status" value="1"/>
</dbReference>
<proteinExistence type="predicted"/>
<feature type="domain" description="EDRF1 N-terminal" evidence="2">
    <location>
        <begin position="140"/>
        <end position="383"/>
    </location>
</feature>
<evidence type="ECO:0000313" key="3">
    <source>
        <dbReference type="EMBL" id="GFN84148.1"/>
    </source>
</evidence>
<comment type="caution">
    <text evidence="3">The sequence shown here is derived from an EMBL/GenBank/DDBJ whole genome shotgun (WGS) entry which is preliminary data.</text>
</comment>
<reference evidence="3 4" key="1">
    <citation type="journal article" date="2021" name="Elife">
        <title>Chloroplast acquisition without the gene transfer in kleptoplastic sea slugs, Plakobranchus ocellatus.</title>
        <authorList>
            <person name="Maeda T."/>
            <person name="Takahashi S."/>
            <person name="Yoshida T."/>
            <person name="Shimamura S."/>
            <person name="Takaki Y."/>
            <person name="Nagai Y."/>
            <person name="Toyoda A."/>
            <person name="Suzuki Y."/>
            <person name="Arimoto A."/>
            <person name="Ishii H."/>
            <person name="Satoh N."/>
            <person name="Nishiyama T."/>
            <person name="Hasebe M."/>
            <person name="Maruyama T."/>
            <person name="Minagawa J."/>
            <person name="Obokata J."/>
            <person name="Shigenobu S."/>
        </authorList>
    </citation>
    <scope>NUCLEOTIDE SEQUENCE [LARGE SCALE GENOMIC DNA]</scope>
</reference>
<evidence type="ECO:0000256" key="1">
    <source>
        <dbReference type="SAM" id="MobiDB-lite"/>
    </source>
</evidence>
<gene>
    <name evidence="3" type="ORF">PoB_001065400</name>
</gene>
<dbReference type="Pfam" id="PF23788">
    <property type="entry name" value="EDRF1_N"/>
    <property type="match status" value="2"/>
</dbReference>
<feature type="compositionally biased region" description="Basic and acidic residues" evidence="1">
    <location>
        <begin position="543"/>
        <end position="560"/>
    </location>
</feature>
<feature type="non-terminal residue" evidence="3">
    <location>
        <position position="1"/>
    </location>
</feature>
<name>A0AAV3YMA4_9GAST</name>
<organism evidence="3 4">
    <name type="scientific">Plakobranchus ocellatus</name>
    <dbReference type="NCBI Taxonomy" id="259542"/>
    <lineage>
        <taxon>Eukaryota</taxon>
        <taxon>Metazoa</taxon>
        <taxon>Spiralia</taxon>
        <taxon>Lophotrochozoa</taxon>
        <taxon>Mollusca</taxon>
        <taxon>Gastropoda</taxon>
        <taxon>Heterobranchia</taxon>
        <taxon>Euthyneura</taxon>
        <taxon>Panpulmonata</taxon>
        <taxon>Sacoglossa</taxon>
        <taxon>Placobranchoidea</taxon>
        <taxon>Plakobranchidae</taxon>
        <taxon>Plakobranchus</taxon>
    </lineage>
</organism>
<dbReference type="InterPro" id="IPR056582">
    <property type="entry name" value="EDRF1_N"/>
</dbReference>
<evidence type="ECO:0000313" key="4">
    <source>
        <dbReference type="Proteomes" id="UP000735302"/>
    </source>
</evidence>